<reference evidence="3" key="2">
    <citation type="submission" date="2022-10" db="EMBL/GenBank/DDBJ databases">
        <title>The complete genomes of actinobacterial strains from the NBC collection.</title>
        <authorList>
            <person name="Joergensen T.S."/>
            <person name="Alvarez Arevalo M."/>
            <person name="Sterndorff E.B."/>
            <person name="Faurdal D."/>
            <person name="Vuksanovic O."/>
            <person name="Mourched A.-S."/>
            <person name="Charusanti P."/>
            <person name="Shaw S."/>
            <person name="Blin K."/>
            <person name="Weber T."/>
        </authorList>
    </citation>
    <scope>NUCLEOTIDE SEQUENCE</scope>
    <source>
        <strain evidence="3">NBC_01256</strain>
    </source>
</reference>
<keyword evidence="1" id="KW-1133">Transmembrane helix</keyword>
<feature type="transmembrane region" description="Helical" evidence="1">
    <location>
        <begin position="28"/>
        <end position="57"/>
    </location>
</feature>
<dbReference type="EMBL" id="CP108473">
    <property type="protein sequence ID" value="WUS27707.1"/>
    <property type="molecule type" value="Genomic_DNA"/>
</dbReference>
<dbReference type="RefSeq" id="WP_159476588.1">
    <property type="nucleotide sequence ID" value="NZ_BAAATH010000005.1"/>
</dbReference>
<dbReference type="Proteomes" id="UP001432292">
    <property type="component" value="Chromosome"/>
</dbReference>
<keyword evidence="1" id="KW-0812">Transmembrane</keyword>
<evidence type="ECO:0000313" key="2">
    <source>
        <dbReference type="EMBL" id="GFE07271.1"/>
    </source>
</evidence>
<dbReference type="AlphaFoldDB" id="A0A640SA09"/>
<evidence type="ECO:0000313" key="5">
    <source>
        <dbReference type="Proteomes" id="UP001432292"/>
    </source>
</evidence>
<keyword evidence="1" id="KW-0472">Membrane</keyword>
<dbReference type="EMBL" id="BLIN01000005">
    <property type="protein sequence ID" value="GFE07271.1"/>
    <property type="molecule type" value="Genomic_DNA"/>
</dbReference>
<evidence type="ECO:0000313" key="4">
    <source>
        <dbReference type="Proteomes" id="UP000435837"/>
    </source>
</evidence>
<proteinExistence type="predicted"/>
<evidence type="ECO:0000313" key="3">
    <source>
        <dbReference type="EMBL" id="WUS27707.1"/>
    </source>
</evidence>
<protein>
    <submittedName>
        <fullName evidence="2">Uncharacterized protein</fullName>
    </submittedName>
</protein>
<dbReference type="Proteomes" id="UP000435837">
    <property type="component" value="Unassembled WGS sequence"/>
</dbReference>
<gene>
    <name evidence="3" type="ORF">OG727_38550</name>
    <name evidence="2" type="ORF">Scani_35390</name>
</gene>
<organism evidence="2 4">
    <name type="scientific">Streptomyces caniferus</name>
    <dbReference type="NCBI Taxonomy" id="285557"/>
    <lineage>
        <taxon>Bacteria</taxon>
        <taxon>Bacillati</taxon>
        <taxon>Actinomycetota</taxon>
        <taxon>Actinomycetes</taxon>
        <taxon>Kitasatosporales</taxon>
        <taxon>Streptomycetaceae</taxon>
        <taxon>Streptomyces</taxon>
    </lineage>
</organism>
<sequence>MGSDWDPWDDGAEEAELVRARQVACAGWAAIFTICVGVVLCVAAVVLVVLVGLFLLVRGQ</sequence>
<keyword evidence="5" id="KW-1185">Reference proteome</keyword>
<accession>A0A640SA09</accession>
<reference evidence="2 4" key="1">
    <citation type="submission" date="2019-12" db="EMBL/GenBank/DDBJ databases">
        <title>Whole genome shotgun sequence of Streptomyces caniferus NBRC 15389.</title>
        <authorList>
            <person name="Ichikawa N."/>
            <person name="Kimura A."/>
            <person name="Kitahashi Y."/>
            <person name="Komaki H."/>
            <person name="Tamura T."/>
        </authorList>
    </citation>
    <scope>NUCLEOTIDE SEQUENCE [LARGE SCALE GENOMIC DNA]</scope>
    <source>
        <strain evidence="2 4">NBRC 15389</strain>
    </source>
</reference>
<name>A0A640SA09_9ACTN</name>
<evidence type="ECO:0000256" key="1">
    <source>
        <dbReference type="SAM" id="Phobius"/>
    </source>
</evidence>